<evidence type="ECO:0000313" key="6">
    <source>
        <dbReference type="EMBL" id="EPG73412.1"/>
    </source>
</evidence>
<gene>
    <name evidence="6" type="ORF">LEP1GSC058_3119</name>
</gene>
<evidence type="ECO:0000259" key="5">
    <source>
        <dbReference type="PROSITE" id="PS51007"/>
    </source>
</evidence>
<dbReference type="STRING" id="1193011.LEP1GSC058_3119"/>
<dbReference type="Gene3D" id="1.10.760.10">
    <property type="entry name" value="Cytochrome c-like domain"/>
    <property type="match status" value="1"/>
</dbReference>
<dbReference type="InterPro" id="IPR009056">
    <property type="entry name" value="Cyt_c-like_dom"/>
</dbReference>
<dbReference type="OrthoDB" id="9811281at2"/>
<keyword evidence="2 4" id="KW-0479">Metal-binding</keyword>
<dbReference type="GO" id="GO:0046872">
    <property type="term" value="F:metal ion binding"/>
    <property type="evidence" value="ECO:0007669"/>
    <property type="project" value="UniProtKB-KW"/>
</dbReference>
<protein>
    <submittedName>
        <fullName evidence="6">Cytochrome C oxidase, Cbb3-type, subunit III</fullName>
    </submittedName>
</protein>
<evidence type="ECO:0000256" key="4">
    <source>
        <dbReference type="PROSITE-ProRule" id="PRU00433"/>
    </source>
</evidence>
<dbReference type="PROSITE" id="PS51257">
    <property type="entry name" value="PROKAR_LIPOPROTEIN"/>
    <property type="match status" value="1"/>
</dbReference>
<dbReference type="GO" id="GO:0020037">
    <property type="term" value="F:heme binding"/>
    <property type="evidence" value="ECO:0007669"/>
    <property type="project" value="InterPro"/>
</dbReference>
<comment type="caution">
    <text evidence="6">The sequence shown here is derived from an EMBL/GenBank/DDBJ whole genome shotgun (WGS) entry which is preliminary data.</text>
</comment>
<dbReference type="GO" id="GO:0009055">
    <property type="term" value="F:electron transfer activity"/>
    <property type="evidence" value="ECO:0007669"/>
    <property type="project" value="InterPro"/>
</dbReference>
<keyword evidence="3 4" id="KW-0408">Iron</keyword>
<dbReference type="SUPFAM" id="SSF46626">
    <property type="entry name" value="Cytochrome c"/>
    <property type="match status" value="1"/>
</dbReference>
<dbReference type="AlphaFoldDB" id="S3VZA0"/>
<dbReference type="EMBL" id="AKWZ02000010">
    <property type="protein sequence ID" value="EPG73412.1"/>
    <property type="molecule type" value="Genomic_DNA"/>
</dbReference>
<keyword evidence="1 4" id="KW-0349">Heme</keyword>
<organism evidence="6 7">
    <name type="scientific">Leptospira fainei serovar Hurstbridge str. BUT 6</name>
    <dbReference type="NCBI Taxonomy" id="1193011"/>
    <lineage>
        <taxon>Bacteria</taxon>
        <taxon>Pseudomonadati</taxon>
        <taxon>Spirochaetota</taxon>
        <taxon>Spirochaetia</taxon>
        <taxon>Leptospirales</taxon>
        <taxon>Leptospiraceae</taxon>
        <taxon>Leptospira</taxon>
    </lineage>
</organism>
<feature type="domain" description="Cytochrome c" evidence="5">
    <location>
        <begin position="29"/>
        <end position="130"/>
    </location>
</feature>
<dbReference type="Pfam" id="PF13442">
    <property type="entry name" value="Cytochrome_CBB3"/>
    <property type="match status" value="1"/>
</dbReference>
<accession>S3VZA0</accession>
<keyword evidence="7" id="KW-1185">Reference proteome</keyword>
<dbReference type="Proteomes" id="UP000014540">
    <property type="component" value="Unassembled WGS sequence"/>
</dbReference>
<dbReference type="RefSeq" id="WP_016549896.1">
    <property type="nucleotide sequence ID" value="NZ_AKWZ02000010.1"/>
</dbReference>
<sequence>MRFLQIVSIIAATVLSILFFSCLSSQPKPELSKKPKMFSEELLSFANVYWTQKCSACHGTSGIPPEGLLPIPRKFGTFGMKMGFFFGGDKMRAGIFRTIRDGKNRSMPSFGKELSEEQLWALVNKIERLPD</sequence>
<evidence type="ECO:0000256" key="2">
    <source>
        <dbReference type="ARBA" id="ARBA00022723"/>
    </source>
</evidence>
<evidence type="ECO:0000256" key="1">
    <source>
        <dbReference type="ARBA" id="ARBA00022617"/>
    </source>
</evidence>
<dbReference type="InterPro" id="IPR036909">
    <property type="entry name" value="Cyt_c-like_dom_sf"/>
</dbReference>
<evidence type="ECO:0000256" key="3">
    <source>
        <dbReference type="ARBA" id="ARBA00023004"/>
    </source>
</evidence>
<reference evidence="6" key="1">
    <citation type="submission" date="2013-04" db="EMBL/GenBank/DDBJ databases">
        <authorList>
            <person name="Harkins D.M."/>
            <person name="Durkin A.S."/>
            <person name="Selengut J.D."/>
            <person name="Sanka R."/>
            <person name="DePew J."/>
            <person name="Purushe J."/>
            <person name="Ahmed A."/>
            <person name="van der Linden H."/>
            <person name="Goris M.G.A."/>
            <person name="Hartskeerl R.A."/>
            <person name="Vinetz J.M."/>
            <person name="Sutton G.G."/>
            <person name="Nelson W.C."/>
            <person name="Fouts D.E."/>
        </authorList>
    </citation>
    <scope>NUCLEOTIDE SEQUENCE [LARGE SCALE GENOMIC DNA]</scope>
    <source>
        <strain evidence="6">BUT 6</strain>
    </source>
</reference>
<proteinExistence type="predicted"/>
<name>S3VZA0_9LEPT</name>
<evidence type="ECO:0000313" key="7">
    <source>
        <dbReference type="Proteomes" id="UP000014540"/>
    </source>
</evidence>
<dbReference type="PROSITE" id="PS51007">
    <property type="entry name" value="CYTC"/>
    <property type="match status" value="1"/>
</dbReference>